<dbReference type="GO" id="GO:0004497">
    <property type="term" value="F:monooxygenase activity"/>
    <property type="evidence" value="ECO:0007669"/>
    <property type="project" value="UniProtKB-KW"/>
</dbReference>
<dbReference type="GO" id="GO:0016705">
    <property type="term" value="F:oxidoreductase activity, acting on paired donors, with incorporation or reduction of molecular oxygen"/>
    <property type="evidence" value="ECO:0007669"/>
    <property type="project" value="InterPro"/>
</dbReference>
<keyword evidence="9" id="KW-1185">Reference proteome</keyword>
<protein>
    <submittedName>
        <fullName evidence="8">Cytochrome P450</fullName>
    </submittedName>
</protein>
<dbReference type="SUPFAM" id="SSF48264">
    <property type="entry name" value="Cytochrome P450"/>
    <property type="match status" value="1"/>
</dbReference>
<evidence type="ECO:0000256" key="6">
    <source>
        <dbReference type="ARBA" id="ARBA00023004"/>
    </source>
</evidence>
<dbReference type="AlphaFoldDB" id="A0AA40AQP1"/>
<dbReference type="Gene3D" id="1.10.630.10">
    <property type="entry name" value="Cytochrome P450"/>
    <property type="match status" value="1"/>
</dbReference>
<comment type="cofactor">
    <cofactor evidence="1">
        <name>heme</name>
        <dbReference type="ChEBI" id="CHEBI:30413"/>
    </cofactor>
</comment>
<reference evidence="8" key="1">
    <citation type="submission" date="2023-06" db="EMBL/GenBank/DDBJ databases">
        <title>Genome-scale phylogeny and comparative genomics of the fungal order Sordariales.</title>
        <authorList>
            <consortium name="Lawrence Berkeley National Laboratory"/>
            <person name="Hensen N."/>
            <person name="Bonometti L."/>
            <person name="Westerberg I."/>
            <person name="Brannstrom I.O."/>
            <person name="Guillou S."/>
            <person name="Cros-Aarteil S."/>
            <person name="Calhoun S."/>
            <person name="Haridas S."/>
            <person name="Kuo A."/>
            <person name="Mondo S."/>
            <person name="Pangilinan J."/>
            <person name="Riley R."/>
            <person name="Labutti K."/>
            <person name="Andreopoulos B."/>
            <person name="Lipzen A."/>
            <person name="Chen C."/>
            <person name="Yanf M."/>
            <person name="Daum C."/>
            <person name="Ng V."/>
            <person name="Clum A."/>
            <person name="Steindorff A."/>
            <person name="Ohm R."/>
            <person name="Martin F."/>
            <person name="Silar P."/>
            <person name="Natvig D."/>
            <person name="Lalanne C."/>
            <person name="Gautier V."/>
            <person name="Ament-Velasquez S.L."/>
            <person name="Kruys A."/>
            <person name="Hutchinson M.I."/>
            <person name="Powell A.J."/>
            <person name="Barry K."/>
            <person name="Miller A.N."/>
            <person name="Grigoriev I.V."/>
            <person name="Debuchy R."/>
            <person name="Gladieux P."/>
            <person name="Thoren M.H."/>
            <person name="Johannesson H."/>
        </authorList>
    </citation>
    <scope>NUCLEOTIDE SEQUENCE</scope>
    <source>
        <strain evidence="8">SMH4607-1</strain>
    </source>
</reference>
<evidence type="ECO:0000313" key="9">
    <source>
        <dbReference type="Proteomes" id="UP001172102"/>
    </source>
</evidence>
<evidence type="ECO:0000256" key="1">
    <source>
        <dbReference type="ARBA" id="ARBA00001971"/>
    </source>
</evidence>
<keyword evidence="7" id="KW-0503">Monooxygenase</keyword>
<evidence type="ECO:0000256" key="3">
    <source>
        <dbReference type="ARBA" id="ARBA00022617"/>
    </source>
</evidence>
<evidence type="ECO:0000313" key="8">
    <source>
        <dbReference type="EMBL" id="KAK0720225.1"/>
    </source>
</evidence>
<proteinExistence type="inferred from homology"/>
<dbReference type="GO" id="GO:0020037">
    <property type="term" value="F:heme binding"/>
    <property type="evidence" value="ECO:0007669"/>
    <property type="project" value="InterPro"/>
</dbReference>
<comment type="caution">
    <text evidence="8">The sequence shown here is derived from an EMBL/GenBank/DDBJ whole genome shotgun (WGS) entry which is preliminary data.</text>
</comment>
<evidence type="ECO:0000256" key="2">
    <source>
        <dbReference type="ARBA" id="ARBA00010617"/>
    </source>
</evidence>
<dbReference type="Proteomes" id="UP001172102">
    <property type="component" value="Unassembled WGS sequence"/>
</dbReference>
<keyword evidence="4" id="KW-0479">Metal-binding</keyword>
<dbReference type="GO" id="GO:0005506">
    <property type="term" value="F:iron ion binding"/>
    <property type="evidence" value="ECO:0007669"/>
    <property type="project" value="InterPro"/>
</dbReference>
<gene>
    <name evidence="8" type="ORF">B0H67DRAFT_599773</name>
</gene>
<keyword evidence="5" id="KW-0560">Oxidoreductase</keyword>
<sequence>MSLLLSIVVALMVVWPIASVTYNLFFHPLRSVPGPFQPRASFFSFVYYWASRHLPHRNSTSNMDPWSESRPKHLSFCDSRAWKDIGQNCRDGQENAFSSHTSLRQQEPIMAKSVNLLMQKLHDLYDPDGGRKVLNAVAYNFGCLEDSTYHPWITGIRQRRQVQFHDALAPTYRPSPMAKMNSLPGDMIQGRLGIKEERADLFDELRKILGPWNLSSESLPGNAFILVLAGSETTSTTLSGATYLLTKHLDTLAKLASEVRSAFNSADEIGMTLAGQLPYLRGVLNESLQVPRGGSQIPGQYVPGGMRLILARIIYDFGLTLAPDSQQWIERLNAYVPWDRIPLNVYFSPLQS</sequence>
<comment type="similarity">
    <text evidence="2">Belongs to the cytochrome P450 family.</text>
</comment>
<dbReference type="InterPro" id="IPR001128">
    <property type="entry name" value="Cyt_P450"/>
</dbReference>
<dbReference type="EMBL" id="JAUKUA010000003">
    <property type="protein sequence ID" value="KAK0720225.1"/>
    <property type="molecule type" value="Genomic_DNA"/>
</dbReference>
<keyword evidence="3" id="KW-0349">Heme</keyword>
<keyword evidence="6" id="KW-0408">Iron</keyword>
<organism evidence="8 9">
    <name type="scientific">Lasiosphaeris hirsuta</name>
    <dbReference type="NCBI Taxonomy" id="260670"/>
    <lineage>
        <taxon>Eukaryota</taxon>
        <taxon>Fungi</taxon>
        <taxon>Dikarya</taxon>
        <taxon>Ascomycota</taxon>
        <taxon>Pezizomycotina</taxon>
        <taxon>Sordariomycetes</taxon>
        <taxon>Sordariomycetidae</taxon>
        <taxon>Sordariales</taxon>
        <taxon>Lasiosphaeriaceae</taxon>
        <taxon>Lasiosphaeris</taxon>
    </lineage>
</organism>
<evidence type="ECO:0000256" key="4">
    <source>
        <dbReference type="ARBA" id="ARBA00022723"/>
    </source>
</evidence>
<dbReference type="InterPro" id="IPR050121">
    <property type="entry name" value="Cytochrome_P450_monoxygenase"/>
</dbReference>
<name>A0AA40AQP1_9PEZI</name>
<evidence type="ECO:0000256" key="7">
    <source>
        <dbReference type="ARBA" id="ARBA00023033"/>
    </source>
</evidence>
<accession>A0AA40AQP1</accession>
<dbReference type="Pfam" id="PF00067">
    <property type="entry name" value="p450"/>
    <property type="match status" value="1"/>
</dbReference>
<dbReference type="InterPro" id="IPR036396">
    <property type="entry name" value="Cyt_P450_sf"/>
</dbReference>
<dbReference type="PANTHER" id="PTHR24305:SF29">
    <property type="entry name" value="BENZOATE-PARA-HYDROXYLASE"/>
    <property type="match status" value="1"/>
</dbReference>
<dbReference type="PANTHER" id="PTHR24305">
    <property type="entry name" value="CYTOCHROME P450"/>
    <property type="match status" value="1"/>
</dbReference>
<evidence type="ECO:0000256" key="5">
    <source>
        <dbReference type="ARBA" id="ARBA00023002"/>
    </source>
</evidence>